<evidence type="ECO:0000313" key="4">
    <source>
        <dbReference type="Proteomes" id="UP001630127"/>
    </source>
</evidence>
<dbReference type="PANTHER" id="PTHR23024">
    <property type="entry name" value="ARYLACETAMIDE DEACETYLASE"/>
    <property type="match status" value="1"/>
</dbReference>
<dbReference type="EMBL" id="JBJUIK010000001">
    <property type="protein sequence ID" value="KAL3538890.1"/>
    <property type="molecule type" value="Genomic_DNA"/>
</dbReference>
<accession>A0ABD3B5Q9</accession>
<dbReference type="InterPro" id="IPR050466">
    <property type="entry name" value="Carboxylest/Gibb_receptor"/>
</dbReference>
<evidence type="ECO:0000313" key="3">
    <source>
        <dbReference type="EMBL" id="KAL3538890.1"/>
    </source>
</evidence>
<dbReference type="InterPro" id="IPR029058">
    <property type="entry name" value="AB_hydrolase_fold"/>
</dbReference>
<organism evidence="3 4">
    <name type="scientific">Cinchona calisaya</name>
    <dbReference type="NCBI Taxonomy" id="153742"/>
    <lineage>
        <taxon>Eukaryota</taxon>
        <taxon>Viridiplantae</taxon>
        <taxon>Streptophyta</taxon>
        <taxon>Embryophyta</taxon>
        <taxon>Tracheophyta</taxon>
        <taxon>Spermatophyta</taxon>
        <taxon>Magnoliopsida</taxon>
        <taxon>eudicotyledons</taxon>
        <taxon>Gunneridae</taxon>
        <taxon>Pentapetalae</taxon>
        <taxon>asterids</taxon>
        <taxon>lamiids</taxon>
        <taxon>Gentianales</taxon>
        <taxon>Rubiaceae</taxon>
        <taxon>Cinchonoideae</taxon>
        <taxon>Cinchoneae</taxon>
        <taxon>Cinchona</taxon>
    </lineage>
</organism>
<dbReference type="AlphaFoldDB" id="A0ABD3B5Q9"/>
<dbReference type="Proteomes" id="UP001630127">
    <property type="component" value="Unassembled WGS sequence"/>
</dbReference>
<gene>
    <name evidence="3" type="ORF">ACH5RR_002256</name>
</gene>
<dbReference type="PANTHER" id="PTHR23024:SF467">
    <property type="entry name" value="CARBOXYLESTERASE 12-RELATED"/>
    <property type="match status" value="1"/>
</dbReference>
<proteinExistence type="inferred from homology"/>
<evidence type="ECO:0000256" key="1">
    <source>
        <dbReference type="ARBA" id="ARBA00010515"/>
    </source>
</evidence>
<keyword evidence="4" id="KW-1185">Reference proteome</keyword>
<comment type="similarity">
    <text evidence="1">Belongs to the 'GDXG' lipolytic enzyme family.</text>
</comment>
<evidence type="ECO:0000259" key="2">
    <source>
        <dbReference type="Pfam" id="PF07859"/>
    </source>
</evidence>
<feature type="domain" description="Alpha/beta hydrolase fold-3" evidence="2">
    <location>
        <begin position="76"/>
        <end position="296"/>
    </location>
</feature>
<sequence>MASANSTEILHDFSPMIRVYKDGTVERLIGKEIAPASVDPETGVQSKDVNISPELNVSARLFLPKNAQPGQKLPLLVYFHGGGFLAESAFSVTYHTHLNAVVAQANVIAVSVEYRLAPEHPLPVAYEDSWLALKWVASHSKADGDGPELWLKDYADFDRVFLGGDSAGGNLAHHMALKFGVEKLDSVNLEGIFLNCPYFWGKEPIGVELANLGMKAFVDGLWHFIYPNTIGLDDPLLNPLVEPLKLSSLGCKRVLVYVAEKDVLKDRGWAYKEALEKSDWGGEVEIVEVVGEDHVFNLFFPRGDNALSLLKKLASFINQN</sequence>
<name>A0ABD3B5Q9_9GENT</name>
<reference evidence="3 4" key="1">
    <citation type="submission" date="2024-11" db="EMBL/GenBank/DDBJ databases">
        <title>A near-complete genome assembly of Cinchona calisaya.</title>
        <authorList>
            <person name="Lian D.C."/>
            <person name="Zhao X.W."/>
            <person name="Wei L."/>
        </authorList>
    </citation>
    <scope>NUCLEOTIDE SEQUENCE [LARGE SCALE GENOMIC DNA]</scope>
    <source>
        <tissue evidence="3">Nenye</tissue>
    </source>
</reference>
<dbReference type="Pfam" id="PF07859">
    <property type="entry name" value="Abhydrolase_3"/>
    <property type="match status" value="1"/>
</dbReference>
<protein>
    <recommendedName>
        <fullName evidence="2">Alpha/beta hydrolase fold-3 domain-containing protein</fullName>
    </recommendedName>
</protein>
<dbReference type="SUPFAM" id="SSF53474">
    <property type="entry name" value="alpha/beta-Hydrolases"/>
    <property type="match status" value="1"/>
</dbReference>
<dbReference type="Gene3D" id="3.40.50.1820">
    <property type="entry name" value="alpha/beta hydrolase"/>
    <property type="match status" value="1"/>
</dbReference>
<dbReference type="InterPro" id="IPR013094">
    <property type="entry name" value="AB_hydrolase_3"/>
</dbReference>
<comment type="caution">
    <text evidence="3">The sequence shown here is derived from an EMBL/GenBank/DDBJ whole genome shotgun (WGS) entry which is preliminary data.</text>
</comment>